<gene>
    <name evidence="2" type="ORF">KC01_LOCUS39373</name>
</gene>
<feature type="compositionally biased region" description="Basic and acidic residues" evidence="1">
    <location>
        <begin position="38"/>
        <end position="48"/>
    </location>
</feature>
<evidence type="ECO:0000313" key="3">
    <source>
        <dbReference type="Proteomes" id="UP001497482"/>
    </source>
</evidence>
<accession>A0AAV2MI94</accession>
<name>A0AAV2MI94_KNICA</name>
<sequence length="153" mass="16377">MKGSPNGGASFQCTHPLSQKASTYSTPHRQGPSPPHCAPKDGHPKGERPTTPAISCSTGNMDFMNVPGPGIKQRMAQHQTACLLSPQTPAYPCAHALQSSVPVHLVRETDEISFEVNAVFELLKKRSAARCHRGEGWGLGAGGGPLWLLLRFL</sequence>
<evidence type="ECO:0000256" key="1">
    <source>
        <dbReference type="SAM" id="MobiDB-lite"/>
    </source>
</evidence>
<feature type="compositionally biased region" description="Polar residues" evidence="1">
    <location>
        <begin position="7"/>
        <end position="28"/>
    </location>
</feature>
<dbReference type="EMBL" id="OZ035830">
    <property type="protein sequence ID" value="CAL1613110.1"/>
    <property type="molecule type" value="Genomic_DNA"/>
</dbReference>
<keyword evidence="3" id="KW-1185">Reference proteome</keyword>
<dbReference type="Proteomes" id="UP001497482">
    <property type="component" value="Chromosome 8"/>
</dbReference>
<feature type="region of interest" description="Disordered" evidence="1">
    <location>
        <begin position="1"/>
        <end position="59"/>
    </location>
</feature>
<reference evidence="2 3" key="1">
    <citation type="submission" date="2024-04" db="EMBL/GenBank/DDBJ databases">
        <authorList>
            <person name="Waldvogel A.-M."/>
            <person name="Schoenle A."/>
        </authorList>
    </citation>
    <scope>NUCLEOTIDE SEQUENCE [LARGE SCALE GENOMIC DNA]</scope>
</reference>
<protein>
    <submittedName>
        <fullName evidence="2">Uncharacterized protein</fullName>
    </submittedName>
</protein>
<organism evidence="2 3">
    <name type="scientific">Knipowitschia caucasica</name>
    <name type="common">Caucasian dwarf goby</name>
    <name type="synonym">Pomatoschistus caucasicus</name>
    <dbReference type="NCBI Taxonomy" id="637954"/>
    <lineage>
        <taxon>Eukaryota</taxon>
        <taxon>Metazoa</taxon>
        <taxon>Chordata</taxon>
        <taxon>Craniata</taxon>
        <taxon>Vertebrata</taxon>
        <taxon>Euteleostomi</taxon>
        <taxon>Actinopterygii</taxon>
        <taxon>Neopterygii</taxon>
        <taxon>Teleostei</taxon>
        <taxon>Neoteleostei</taxon>
        <taxon>Acanthomorphata</taxon>
        <taxon>Gobiaria</taxon>
        <taxon>Gobiiformes</taxon>
        <taxon>Gobioidei</taxon>
        <taxon>Gobiidae</taxon>
        <taxon>Gobiinae</taxon>
        <taxon>Knipowitschia</taxon>
    </lineage>
</organism>
<evidence type="ECO:0000313" key="2">
    <source>
        <dbReference type="EMBL" id="CAL1613110.1"/>
    </source>
</evidence>
<proteinExistence type="predicted"/>
<dbReference type="AlphaFoldDB" id="A0AAV2MI94"/>